<dbReference type="EMBL" id="JAUSQM010000001">
    <property type="protein sequence ID" value="MDP9821701.1"/>
    <property type="molecule type" value="Genomic_DNA"/>
</dbReference>
<gene>
    <name evidence="12" type="ORF">J2S59_001510</name>
</gene>
<comment type="similarity">
    <text evidence="3 10">Belongs to the FliL family.</text>
</comment>
<evidence type="ECO:0000256" key="11">
    <source>
        <dbReference type="SAM" id="MobiDB-lite"/>
    </source>
</evidence>
<name>A0ABT9NMZ9_9ACTN</name>
<evidence type="ECO:0000256" key="7">
    <source>
        <dbReference type="ARBA" id="ARBA00022779"/>
    </source>
</evidence>
<keyword evidence="7 10" id="KW-0283">Flagellar rotation</keyword>
<dbReference type="Pfam" id="PF03748">
    <property type="entry name" value="FliL"/>
    <property type="match status" value="1"/>
</dbReference>
<keyword evidence="12" id="KW-0966">Cell projection</keyword>
<evidence type="ECO:0000256" key="8">
    <source>
        <dbReference type="ARBA" id="ARBA00022989"/>
    </source>
</evidence>
<keyword evidence="5 10" id="KW-0145">Chemotaxis</keyword>
<evidence type="ECO:0000256" key="4">
    <source>
        <dbReference type="ARBA" id="ARBA00022475"/>
    </source>
</evidence>
<protein>
    <recommendedName>
        <fullName evidence="10">Flagellar protein FliL</fullName>
    </recommendedName>
</protein>
<dbReference type="PANTHER" id="PTHR35091:SF2">
    <property type="entry name" value="FLAGELLAR PROTEIN FLIL"/>
    <property type="match status" value="1"/>
</dbReference>
<feature type="transmembrane region" description="Helical" evidence="10">
    <location>
        <begin position="30"/>
        <end position="48"/>
    </location>
</feature>
<evidence type="ECO:0000256" key="9">
    <source>
        <dbReference type="ARBA" id="ARBA00023136"/>
    </source>
</evidence>
<dbReference type="RefSeq" id="WP_068124003.1">
    <property type="nucleotide sequence ID" value="NZ_CCXJ01000682.1"/>
</dbReference>
<evidence type="ECO:0000256" key="6">
    <source>
        <dbReference type="ARBA" id="ARBA00022692"/>
    </source>
</evidence>
<evidence type="ECO:0000313" key="13">
    <source>
        <dbReference type="Proteomes" id="UP001240447"/>
    </source>
</evidence>
<evidence type="ECO:0000256" key="10">
    <source>
        <dbReference type="RuleBase" id="RU364125"/>
    </source>
</evidence>
<evidence type="ECO:0000256" key="3">
    <source>
        <dbReference type="ARBA" id="ARBA00008281"/>
    </source>
</evidence>
<keyword evidence="12" id="KW-0969">Cilium</keyword>
<feature type="region of interest" description="Disordered" evidence="11">
    <location>
        <begin position="1"/>
        <end position="25"/>
    </location>
</feature>
<comment type="caution">
    <text evidence="12">The sequence shown here is derived from an EMBL/GenBank/DDBJ whole genome shotgun (WGS) entry which is preliminary data.</text>
</comment>
<organism evidence="12 13">
    <name type="scientific">Nocardioides massiliensis</name>
    <dbReference type="NCBI Taxonomy" id="1325935"/>
    <lineage>
        <taxon>Bacteria</taxon>
        <taxon>Bacillati</taxon>
        <taxon>Actinomycetota</taxon>
        <taxon>Actinomycetes</taxon>
        <taxon>Propionibacteriales</taxon>
        <taxon>Nocardioidaceae</taxon>
        <taxon>Nocardioides</taxon>
    </lineage>
</organism>
<keyword evidence="9 10" id="KW-0472">Membrane</keyword>
<keyword evidence="13" id="KW-1185">Reference proteome</keyword>
<evidence type="ECO:0000256" key="2">
    <source>
        <dbReference type="ARBA" id="ARBA00004162"/>
    </source>
</evidence>
<keyword evidence="6 10" id="KW-0812">Transmembrane</keyword>
<sequence>MTVTAIPPTKPRAEAPPGAPPPAPSGKRRLISIVVAMLIVAGAAYWFLRPAPLPADAAPVPGEVVALEPIQVNLAGGHYLKIGIALQLRAEAPETDGSKALDAVIDLFSGRSMSELASADNRRALKDQLAVRLDELYDGEVIEPYFTDFVTQ</sequence>
<dbReference type="InterPro" id="IPR005503">
    <property type="entry name" value="FliL"/>
</dbReference>
<keyword evidence="8 10" id="KW-1133">Transmembrane helix</keyword>
<comment type="function">
    <text evidence="1 10">Controls the rotational direction of flagella during chemotaxis.</text>
</comment>
<proteinExistence type="inferred from homology"/>
<evidence type="ECO:0000256" key="5">
    <source>
        <dbReference type="ARBA" id="ARBA00022500"/>
    </source>
</evidence>
<keyword evidence="4 10" id="KW-1003">Cell membrane</keyword>
<evidence type="ECO:0000256" key="1">
    <source>
        <dbReference type="ARBA" id="ARBA00002254"/>
    </source>
</evidence>
<dbReference type="Proteomes" id="UP001240447">
    <property type="component" value="Unassembled WGS sequence"/>
</dbReference>
<evidence type="ECO:0000313" key="12">
    <source>
        <dbReference type="EMBL" id="MDP9821701.1"/>
    </source>
</evidence>
<keyword evidence="12" id="KW-0282">Flagellum</keyword>
<dbReference type="PANTHER" id="PTHR35091">
    <property type="entry name" value="FLAGELLAR PROTEIN FLIL"/>
    <property type="match status" value="1"/>
</dbReference>
<reference evidence="12 13" key="1">
    <citation type="submission" date="2023-07" db="EMBL/GenBank/DDBJ databases">
        <title>Sequencing the genomes of 1000 actinobacteria strains.</title>
        <authorList>
            <person name="Klenk H.-P."/>
        </authorList>
    </citation>
    <scope>NUCLEOTIDE SEQUENCE [LARGE SCALE GENOMIC DNA]</scope>
    <source>
        <strain evidence="12 13">GD13</strain>
    </source>
</reference>
<comment type="subcellular location">
    <subcellularLocation>
        <location evidence="2">Cell membrane</location>
        <topology evidence="2">Single-pass membrane protein</topology>
    </subcellularLocation>
</comment>
<accession>A0ABT9NMZ9</accession>